<accession>A0A1F7GKR3</accession>
<evidence type="ECO:0000313" key="2">
    <source>
        <dbReference type="Proteomes" id="UP000177026"/>
    </source>
</evidence>
<gene>
    <name evidence="1" type="ORF">A2866_00125</name>
</gene>
<sequence>MHIPTITKSQRLIISHLSSLRFLTIDHLQQLFNHKDPHRIQEWLINLEEKKFIAIIKDPKNKTTPYIICLDQKARHILKDNRDIDPRFLERLYKEKAASPDFIQRLLFVTSCYLYLLKHKDKTSELNFFTQQDLQGYDYFPDPLPDAYIDQQDGKQTTRYFLDFIESGTSPGKVRYRVREYLRYADSEGWQENTSNAPLPTILFIFTSERQKKHIYYYAKALLEKSLNSDVEIFLTTREQILNDQENVDIWQKVEVEGL</sequence>
<dbReference type="Pfam" id="PF13814">
    <property type="entry name" value="Replic_Relax"/>
    <property type="match status" value="1"/>
</dbReference>
<dbReference type="EMBL" id="MFZI01000047">
    <property type="protein sequence ID" value="OGK19528.1"/>
    <property type="molecule type" value="Genomic_DNA"/>
</dbReference>
<dbReference type="InterPro" id="IPR025855">
    <property type="entry name" value="Replic_Relax"/>
</dbReference>
<protein>
    <submittedName>
        <fullName evidence="1">Uncharacterized protein</fullName>
    </submittedName>
</protein>
<evidence type="ECO:0000313" key="1">
    <source>
        <dbReference type="EMBL" id="OGK19528.1"/>
    </source>
</evidence>
<dbReference type="AlphaFoldDB" id="A0A1F7GKR3"/>
<dbReference type="Proteomes" id="UP000177026">
    <property type="component" value="Unassembled WGS sequence"/>
</dbReference>
<name>A0A1F7GKR3_9BACT</name>
<proteinExistence type="predicted"/>
<reference evidence="1 2" key="1">
    <citation type="journal article" date="2016" name="Nat. Commun.">
        <title>Thousands of microbial genomes shed light on interconnected biogeochemical processes in an aquifer system.</title>
        <authorList>
            <person name="Anantharaman K."/>
            <person name="Brown C.T."/>
            <person name="Hug L.A."/>
            <person name="Sharon I."/>
            <person name="Castelle C.J."/>
            <person name="Probst A.J."/>
            <person name="Thomas B.C."/>
            <person name="Singh A."/>
            <person name="Wilkins M.J."/>
            <person name="Karaoz U."/>
            <person name="Brodie E.L."/>
            <person name="Williams K.H."/>
            <person name="Hubbard S.S."/>
            <person name="Banfield J.F."/>
        </authorList>
    </citation>
    <scope>NUCLEOTIDE SEQUENCE [LARGE SCALE GENOMIC DNA]</scope>
</reference>
<comment type="caution">
    <text evidence="1">The sequence shown here is derived from an EMBL/GenBank/DDBJ whole genome shotgun (WGS) entry which is preliminary data.</text>
</comment>
<organism evidence="1 2">
    <name type="scientific">Candidatus Roizmanbacteria bacterium RIFCSPHIGHO2_01_FULL_39_8</name>
    <dbReference type="NCBI Taxonomy" id="1802033"/>
    <lineage>
        <taxon>Bacteria</taxon>
        <taxon>Candidatus Roizmaniibacteriota</taxon>
    </lineage>
</organism>